<dbReference type="EMBL" id="KI392980">
    <property type="protein sequence ID" value="ERN09431.1"/>
    <property type="molecule type" value="Genomic_DNA"/>
</dbReference>
<proteinExistence type="predicted"/>
<reference evidence="2" key="1">
    <citation type="journal article" date="2013" name="Science">
        <title>The Amborella genome and the evolution of flowering plants.</title>
        <authorList>
            <consortium name="Amborella Genome Project"/>
        </authorList>
    </citation>
    <scope>NUCLEOTIDE SEQUENCE [LARGE SCALE GENOMIC DNA]</scope>
</reference>
<dbReference type="HOGENOM" id="CLU_058717_0_0_1"/>
<organism evidence="1 2">
    <name type="scientific">Amborella trichopoda</name>
    <dbReference type="NCBI Taxonomy" id="13333"/>
    <lineage>
        <taxon>Eukaryota</taxon>
        <taxon>Viridiplantae</taxon>
        <taxon>Streptophyta</taxon>
        <taxon>Embryophyta</taxon>
        <taxon>Tracheophyta</taxon>
        <taxon>Spermatophyta</taxon>
        <taxon>Magnoliopsida</taxon>
        <taxon>Amborellales</taxon>
        <taxon>Amborellaceae</taxon>
        <taxon>Amborella</taxon>
    </lineage>
</organism>
<dbReference type="OrthoDB" id="442460at2759"/>
<dbReference type="OMA" id="NHPAKEM"/>
<evidence type="ECO:0000313" key="1">
    <source>
        <dbReference type="EMBL" id="ERN09431.1"/>
    </source>
</evidence>
<dbReference type="CDD" id="cd10537">
    <property type="entry name" value="SET_SETD9"/>
    <property type="match status" value="1"/>
</dbReference>
<dbReference type="AlphaFoldDB" id="W1PNX5"/>
<evidence type="ECO:0008006" key="3">
    <source>
        <dbReference type="Google" id="ProtNLM"/>
    </source>
</evidence>
<dbReference type="Proteomes" id="UP000017836">
    <property type="component" value="Unassembled WGS sequence"/>
</dbReference>
<gene>
    <name evidence="1" type="ORF">AMTR_s00029p00065560</name>
</gene>
<dbReference type="eggNOG" id="ENOG502QWAW">
    <property type="taxonomic scope" value="Eukaryota"/>
</dbReference>
<dbReference type="Gene3D" id="2.170.270.10">
    <property type="entry name" value="SET domain"/>
    <property type="match status" value="1"/>
</dbReference>
<dbReference type="KEGG" id="atr:18437584"/>
<dbReference type="InterPro" id="IPR040415">
    <property type="entry name" value="SETD9"/>
</dbReference>
<dbReference type="Gramene" id="ERN09431">
    <property type="protein sequence ID" value="ERN09431"/>
    <property type="gene ID" value="AMTR_s00029p00065560"/>
</dbReference>
<name>W1PNX5_AMBTC</name>
<dbReference type="PANTHER" id="PTHR33524:SF1">
    <property type="entry name" value="SET DOMAIN-CONTAINING PROTEIN"/>
    <property type="match status" value="1"/>
</dbReference>
<protein>
    <recommendedName>
        <fullName evidence="3">SET domain-containing protein</fullName>
    </recommendedName>
</protein>
<dbReference type="PANTHER" id="PTHR33524">
    <property type="entry name" value="C5ORF35"/>
    <property type="match status" value="1"/>
</dbReference>
<dbReference type="InterPro" id="IPR046341">
    <property type="entry name" value="SET_dom_sf"/>
</dbReference>
<keyword evidence="2" id="KW-1185">Reference proteome</keyword>
<accession>W1PNX5</accession>
<sequence length="411" mass="46599">MASLLLKSFNKFRQFVKVLSKNSMFEKDPRQLQFEADMNRLFLYTSYNILGKNADAKDAEEIIEIASKASVGDQQKQVQENVHAQIKSFCASMDEILLPELNNFTNVNDSTAKQRLSPSRPSGLSFALGRTSPPAKVPVVPTTLWLQIQEVSELLKEKIGYTLELKPSEIHHEEAGTGVFIKGEAEVGSVVAFYPGIIYSPDFYRYIPGYPRIDANNPYLISRYDGTVIDAQPWGPGGEAREFWDGFASARIGQNAPESSGNSDRFWRILSKPLEFGGQKFGEVLEKRNPLARGHYVNHPAKDFEPNVMVCPYDFPFGENGMRVYIPNLVFGGEEGENKRNMRRYGSFWLRMGKAEDAEAGVLLFKTLVLVSTRRISDGEEVLLNYRLSNAKRRPAWYQPVDEEEDKRRWG</sequence>
<evidence type="ECO:0000313" key="2">
    <source>
        <dbReference type="Proteomes" id="UP000017836"/>
    </source>
</evidence>